<keyword evidence="4" id="KW-0804">Transcription</keyword>
<dbReference type="Gene3D" id="1.10.10.60">
    <property type="entry name" value="Homeodomain-like"/>
    <property type="match status" value="2"/>
</dbReference>
<evidence type="ECO:0000259" key="6">
    <source>
        <dbReference type="PROSITE" id="PS01124"/>
    </source>
</evidence>
<evidence type="ECO:0000256" key="5">
    <source>
        <dbReference type="ARBA" id="ARBA00023295"/>
    </source>
</evidence>
<dbReference type="Gene3D" id="2.60.120.10">
    <property type="entry name" value="Jelly Rolls"/>
    <property type="match status" value="1"/>
</dbReference>
<evidence type="ECO:0000256" key="4">
    <source>
        <dbReference type="ARBA" id="ARBA00023163"/>
    </source>
</evidence>
<feature type="domain" description="HTH araC/xylS-type" evidence="6">
    <location>
        <begin position="176"/>
        <end position="274"/>
    </location>
</feature>
<dbReference type="GO" id="GO:0016798">
    <property type="term" value="F:hydrolase activity, acting on glycosyl bonds"/>
    <property type="evidence" value="ECO:0007669"/>
    <property type="project" value="UniProtKB-KW"/>
</dbReference>
<dbReference type="HOGENOM" id="CLU_017624_0_0_9"/>
<dbReference type="Gene3D" id="2.60.40.1500">
    <property type="entry name" value="Glycosyl hydrolase domain, family 39"/>
    <property type="match status" value="1"/>
</dbReference>
<name>F4LUF5_TEPAE</name>
<dbReference type="GO" id="GO:0043565">
    <property type="term" value="F:sequence-specific DNA binding"/>
    <property type="evidence" value="ECO:0007669"/>
    <property type="project" value="InterPro"/>
</dbReference>
<proteinExistence type="predicted"/>
<dbReference type="PROSITE" id="PS01124">
    <property type="entry name" value="HTH_ARAC_FAMILY_2"/>
    <property type="match status" value="1"/>
</dbReference>
<dbReference type="Pfam" id="PF12833">
    <property type="entry name" value="HTH_18"/>
    <property type="match status" value="1"/>
</dbReference>
<keyword evidence="5" id="KW-0326">Glycosidase</keyword>
<evidence type="ECO:0000313" key="7">
    <source>
        <dbReference type="EMBL" id="CCP27563.1"/>
    </source>
</evidence>
<accession>F4LUF5</accession>
<keyword evidence="2" id="KW-0805">Transcription regulation</keyword>
<reference evidence="8" key="1">
    <citation type="journal article" date="2013" name="Genome Announc.">
        <title>First genome sequence of a syntrophic acetate-oxidizing bacterium, Tepidanaerobacter acetatoxydans strain Re1.</title>
        <authorList>
            <person name="Manzoor S."/>
            <person name="Bongcam-Rudloff E."/>
            <person name="Schnurer A."/>
            <person name="Muller B."/>
        </authorList>
    </citation>
    <scope>NUCLEOTIDE SEQUENCE [LARGE SCALE GENOMIC DNA]</scope>
    <source>
        <strain evidence="8">Re1</strain>
    </source>
</reference>
<evidence type="ECO:0000256" key="1">
    <source>
        <dbReference type="ARBA" id="ARBA00022801"/>
    </source>
</evidence>
<dbReference type="InterPro" id="IPR009057">
    <property type="entry name" value="Homeodomain-like_sf"/>
</dbReference>
<dbReference type="eggNOG" id="COG2207">
    <property type="taxonomic scope" value="Bacteria"/>
</dbReference>
<dbReference type="InterPro" id="IPR018060">
    <property type="entry name" value="HTH_AraC"/>
</dbReference>
<dbReference type="Pfam" id="PF01229">
    <property type="entry name" value="Glyco_hydro_39"/>
    <property type="match status" value="1"/>
</dbReference>
<dbReference type="RefSeq" id="WP_013779519.1">
    <property type="nucleotide sequence ID" value="NC_015519.1"/>
</dbReference>
<dbReference type="InterPro" id="IPR018062">
    <property type="entry name" value="HTH_AraC-typ_CS"/>
</dbReference>
<dbReference type="EMBL" id="HF563609">
    <property type="protein sequence ID" value="CCP27563.1"/>
    <property type="molecule type" value="Genomic_DNA"/>
</dbReference>
<dbReference type="eggNOG" id="COG3664">
    <property type="taxonomic scope" value="Bacteria"/>
</dbReference>
<dbReference type="SMART" id="SM00342">
    <property type="entry name" value="HTH_ARAC"/>
    <property type="match status" value="1"/>
</dbReference>
<dbReference type="KEGG" id="tep:TepRe1_2500"/>
<dbReference type="InterPro" id="IPR003313">
    <property type="entry name" value="AraC-bd"/>
</dbReference>
<dbReference type="InterPro" id="IPR014710">
    <property type="entry name" value="RmlC-like_jellyroll"/>
</dbReference>
<evidence type="ECO:0000256" key="2">
    <source>
        <dbReference type="ARBA" id="ARBA00023015"/>
    </source>
</evidence>
<gene>
    <name evidence="7" type="ordered locus">TEPIRE1_2693</name>
</gene>
<dbReference type="InterPro" id="IPR049166">
    <property type="entry name" value="GH39_cat"/>
</dbReference>
<dbReference type="PROSITE" id="PS00041">
    <property type="entry name" value="HTH_ARAC_FAMILY_1"/>
    <property type="match status" value="1"/>
</dbReference>
<organism evidence="7 8">
    <name type="scientific">Tepidanaerobacter acetatoxydans (strain DSM 21804 / JCM 16047 / Re1)</name>
    <dbReference type="NCBI Taxonomy" id="1209989"/>
    <lineage>
        <taxon>Bacteria</taxon>
        <taxon>Bacillati</taxon>
        <taxon>Bacillota</taxon>
        <taxon>Clostridia</taxon>
        <taxon>Thermosediminibacterales</taxon>
        <taxon>Tepidanaerobacteraceae</taxon>
        <taxon>Tepidanaerobacter</taxon>
    </lineage>
</organism>
<protein>
    <submittedName>
        <fullName evidence="7">Transcriptional regulator, AraC family</fullName>
    </submittedName>
</protein>
<dbReference type="OrthoDB" id="9776971at2"/>
<dbReference type="Gene3D" id="3.20.20.80">
    <property type="entry name" value="Glycosidases"/>
    <property type="match status" value="2"/>
</dbReference>
<evidence type="ECO:0000256" key="3">
    <source>
        <dbReference type="ARBA" id="ARBA00023125"/>
    </source>
</evidence>
<dbReference type="AlphaFoldDB" id="F4LUF5"/>
<dbReference type="Proteomes" id="UP000010802">
    <property type="component" value="Chromosome"/>
</dbReference>
<dbReference type="SUPFAM" id="SSF51182">
    <property type="entry name" value="RmlC-like cupins"/>
    <property type="match status" value="1"/>
</dbReference>
<evidence type="ECO:0000313" key="8">
    <source>
        <dbReference type="Proteomes" id="UP000010802"/>
    </source>
</evidence>
<accession>L0S6T6</accession>
<dbReference type="STRING" id="1209989.TepRe1_2500"/>
<dbReference type="eggNOG" id="COG1917">
    <property type="taxonomic scope" value="Bacteria"/>
</dbReference>
<keyword evidence="8" id="KW-1185">Reference proteome</keyword>
<dbReference type="PANTHER" id="PTHR43280:SF34">
    <property type="entry name" value="ARAC-FAMILY TRANSCRIPTIONAL REGULATOR"/>
    <property type="match status" value="1"/>
</dbReference>
<keyword evidence="1" id="KW-0378">Hydrolase</keyword>
<dbReference type="GO" id="GO:0003700">
    <property type="term" value="F:DNA-binding transcription factor activity"/>
    <property type="evidence" value="ECO:0007669"/>
    <property type="project" value="InterPro"/>
</dbReference>
<dbReference type="PANTHER" id="PTHR43280">
    <property type="entry name" value="ARAC-FAMILY TRANSCRIPTIONAL REGULATOR"/>
    <property type="match status" value="1"/>
</dbReference>
<dbReference type="KEGG" id="tae:TepiRe1_2693"/>
<dbReference type="SUPFAM" id="SSF46689">
    <property type="entry name" value="Homeodomain-like"/>
    <property type="match status" value="1"/>
</dbReference>
<dbReference type="InterPro" id="IPR011051">
    <property type="entry name" value="RmlC_Cupin_sf"/>
</dbReference>
<keyword evidence="3" id="KW-0238">DNA-binding</keyword>
<sequence>MRREHISYTGSIPVNIQLLDIREYPIHWHQSIEILMVLKGSINVTIESDTYRLIENEIEIINLDEAHRIFADKSNLVLMLHIDPNFFQRYYEDIKNMYFYTDCSFEGESQVGENYEIFKKYLSVILCEAVQKGEDYDVYVRETLVELLYLLINEFHYLIYENRDLKDNIEQLQRYHRIAKYIFNNYNNKISLQDIAKKEFLSAQYLSNEIKNALGISFQDFVNLTRAEESVKLLLDTDMTISEISEEVGFSHTRYYNKHFKRHYKMTPLQYRKKYKLDEDKFQQAKQITSYDLSAALKYMSPYLENYERYNYEERIVKINVDVYKNLGEFIHDYKDTIILPRACSILEKEVCDSLRTIQHEIGFDYGSIKEVFSQEMGINSEGIINLKKLKKVMDTLMSMDLRPDVVFNFQGFTPIRYKELLTYFLDYFQEEYGTYEIGKWRYTIDKDAPYEFKNIFYSILRDEWDFTVKEACLNEHDVNPIYDTAYMLPFIIRQIVNNKEPYKVKAIDELQEAKNPANTVFFGDKGLLNWEGLKKPSYYAYYFLGQLGDTIIDQGESHIVTSKGEDFQILLYTNGQDMKAPGKGRDIAERNFSLNITNLWRNYRVIIYEASESINSSYNQWKAMGEPCHLTDEELRLLKLSSIPKITMDFRKKKPVQHFNLKIRGHGAILILFNAS</sequence>
<dbReference type="PATRIC" id="fig|1209989.3.peg.3086"/>
<dbReference type="Pfam" id="PF02311">
    <property type="entry name" value="AraC_binding"/>
    <property type="match status" value="1"/>
</dbReference>
<dbReference type="SUPFAM" id="SSF51011">
    <property type="entry name" value="Glycosyl hydrolase domain"/>
    <property type="match status" value="1"/>
</dbReference>